<evidence type="ECO:0000256" key="3">
    <source>
        <dbReference type="ARBA" id="ARBA00022723"/>
    </source>
</evidence>
<evidence type="ECO:0000256" key="2">
    <source>
        <dbReference type="ARBA" id="ARBA00022505"/>
    </source>
</evidence>
<dbReference type="Gene3D" id="2.60.40.650">
    <property type="match status" value="1"/>
</dbReference>
<dbReference type="PRINTS" id="PR00407">
    <property type="entry name" value="EUMOPTERIN"/>
</dbReference>
<evidence type="ECO:0000256" key="4">
    <source>
        <dbReference type="ARBA" id="ARBA00023002"/>
    </source>
</evidence>
<dbReference type="Pfam" id="PF03404">
    <property type="entry name" value="Mo-co_dimer"/>
    <property type="match status" value="1"/>
</dbReference>
<sequence>MPDRRAALRLIGLGGAGLATGAAAQDIDLGFAGGRRALADTWPQKGAMIVLRERAPLLETPMDVLGDDVFTPNDRFFVRWHYDDIPLSVDPAAFRLRIGGAVRRPLALSLDALRRLPRVELAAVNQCSGNSRGFFTPRVPGAQWGDGAIGNAMWTGVRLRDVLDMAGVAPGAVAVRLAGLDRPPPGAPWFEKSLAINHARDGEVMIAFAMNGAALPLLNGFPIRLVVPGWYSTYWIKSLDRIEVLTAPDDGYWMAKAYRIPATPGANVAPGAKDFPTVPIGAMVPRAFITPLPDGAKLVADQPFSVRGLAMGGAHGVARVDLSMDAGRTWHAARLGPDQGRYGFRRWSATIAGLRPGGYRLWARCTNTAGETQAMDAIWNPGGYMRNPAPSIAIRTA</sequence>
<evidence type="ECO:0000313" key="8">
    <source>
        <dbReference type="Proteomes" id="UP000218784"/>
    </source>
</evidence>
<keyword evidence="8" id="KW-1185">Reference proteome</keyword>
<proteinExistence type="predicted"/>
<evidence type="ECO:0000313" key="7">
    <source>
        <dbReference type="EMBL" id="PCG10126.1"/>
    </source>
</evidence>
<reference evidence="7 8" key="1">
    <citation type="submission" date="2017-09" db="EMBL/GenBank/DDBJ databases">
        <title>Sphingomonas ginsenosidimutans KACC 14949, whole genome shotgun sequence.</title>
        <authorList>
            <person name="Feng G."/>
            <person name="Zhu H."/>
        </authorList>
    </citation>
    <scope>NUCLEOTIDE SEQUENCE [LARGE SCALE GENOMIC DNA]</scope>
    <source>
        <strain evidence="7 8">KACC 14949</strain>
    </source>
</reference>
<dbReference type="InterPro" id="IPR005066">
    <property type="entry name" value="MoCF_OxRdtse_dimer"/>
</dbReference>
<keyword evidence="3" id="KW-0479">Metal-binding</keyword>
<evidence type="ECO:0000256" key="1">
    <source>
        <dbReference type="ARBA" id="ARBA00001924"/>
    </source>
</evidence>
<dbReference type="InterPro" id="IPR008335">
    <property type="entry name" value="Mopterin_OxRdtase_euk"/>
</dbReference>
<organism evidence="7 8">
    <name type="scientific">Sphingomonas ginsenosidimutans</name>
    <dbReference type="NCBI Taxonomy" id="862134"/>
    <lineage>
        <taxon>Bacteria</taxon>
        <taxon>Pseudomonadati</taxon>
        <taxon>Pseudomonadota</taxon>
        <taxon>Alphaproteobacteria</taxon>
        <taxon>Sphingomonadales</taxon>
        <taxon>Sphingomonadaceae</taxon>
        <taxon>Sphingomonas</taxon>
    </lineage>
</organism>
<dbReference type="SUPFAM" id="SSF81296">
    <property type="entry name" value="E set domains"/>
    <property type="match status" value="1"/>
</dbReference>
<comment type="cofactor">
    <cofactor evidence="1">
        <name>Mo-molybdopterin</name>
        <dbReference type="ChEBI" id="CHEBI:71302"/>
    </cofactor>
</comment>
<protein>
    <submittedName>
        <fullName evidence="7">Oxidase</fullName>
    </submittedName>
</protein>
<feature type="domain" description="Oxidoreductase molybdopterin-binding" evidence="5">
    <location>
        <begin position="85"/>
        <end position="253"/>
    </location>
</feature>
<evidence type="ECO:0000259" key="5">
    <source>
        <dbReference type="Pfam" id="PF00174"/>
    </source>
</evidence>
<dbReference type="PANTHER" id="PTHR19372:SF7">
    <property type="entry name" value="SULFITE OXIDASE, MITOCHONDRIAL"/>
    <property type="match status" value="1"/>
</dbReference>
<dbReference type="PANTHER" id="PTHR19372">
    <property type="entry name" value="SULFITE REDUCTASE"/>
    <property type="match status" value="1"/>
</dbReference>
<dbReference type="SUPFAM" id="SSF56524">
    <property type="entry name" value="Oxidoreductase molybdopterin-binding domain"/>
    <property type="match status" value="1"/>
</dbReference>
<dbReference type="GO" id="GO:0030151">
    <property type="term" value="F:molybdenum ion binding"/>
    <property type="evidence" value="ECO:0007669"/>
    <property type="project" value="InterPro"/>
</dbReference>
<dbReference type="GO" id="GO:0006790">
    <property type="term" value="P:sulfur compound metabolic process"/>
    <property type="evidence" value="ECO:0007669"/>
    <property type="project" value="TreeGrafter"/>
</dbReference>
<dbReference type="AlphaFoldDB" id="A0A2A4I015"/>
<dbReference type="InterPro" id="IPR036374">
    <property type="entry name" value="OxRdtase_Mopterin-bd_sf"/>
</dbReference>
<dbReference type="EMBL" id="NWVD01000001">
    <property type="protein sequence ID" value="PCG10126.1"/>
    <property type="molecule type" value="Genomic_DNA"/>
</dbReference>
<dbReference type="InterPro" id="IPR014756">
    <property type="entry name" value="Ig_E-set"/>
</dbReference>
<feature type="domain" description="Moybdenum cofactor oxidoreductase dimerisation" evidence="6">
    <location>
        <begin position="301"/>
        <end position="394"/>
    </location>
</feature>
<accession>A0A2A4I015</accession>
<dbReference type="Gene3D" id="3.90.420.10">
    <property type="entry name" value="Oxidoreductase, molybdopterin-binding domain"/>
    <property type="match status" value="1"/>
</dbReference>
<dbReference type="RefSeq" id="WP_096609680.1">
    <property type="nucleotide sequence ID" value="NZ_NWVD01000001.1"/>
</dbReference>
<dbReference type="GO" id="GO:0008482">
    <property type="term" value="F:sulfite oxidase activity"/>
    <property type="evidence" value="ECO:0007669"/>
    <property type="project" value="TreeGrafter"/>
</dbReference>
<dbReference type="GO" id="GO:0020037">
    <property type="term" value="F:heme binding"/>
    <property type="evidence" value="ECO:0007669"/>
    <property type="project" value="TreeGrafter"/>
</dbReference>
<keyword evidence="2" id="KW-0500">Molybdenum</keyword>
<comment type="caution">
    <text evidence="7">The sequence shown here is derived from an EMBL/GenBank/DDBJ whole genome shotgun (WGS) entry which is preliminary data.</text>
</comment>
<evidence type="ECO:0000259" key="6">
    <source>
        <dbReference type="Pfam" id="PF03404"/>
    </source>
</evidence>
<dbReference type="GO" id="GO:0043546">
    <property type="term" value="F:molybdopterin cofactor binding"/>
    <property type="evidence" value="ECO:0007669"/>
    <property type="project" value="TreeGrafter"/>
</dbReference>
<dbReference type="Pfam" id="PF00174">
    <property type="entry name" value="Oxidored_molyb"/>
    <property type="match status" value="1"/>
</dbReference>
<dbReference type="InterPro" id="IPR006311">
    <property type="entry name" value="TAT_signal"/>
</dbReference>
<dbReference type="PROSITE" id="PS51318">
    <property type="entry name" value="TAT"/>
    <property type="match status" value="1"/>
</dbReference>
<keyword evidence="4" id="KW-0560">Oxidoreductase</keyword>
<dbReference type="InterPro" id="IPR000572">
    <property type="entry name" value="OxRdtase_Mopterin-bd_dom"/>
</dbReference>
<dbReference type="Proteomes" id="UP000218784">
    <property type="component" value="Unassembled WGS sequence"/>
</dbReference>
<gene>
    <name evidence="7" type="ORF">COA17_01285</name>
</gene>
<name>A0A2A4I015_9SPHN</name>